<dbReference type="AlphaFoldDB" id="A0A6A6QGJ4"/>
<sequence length="191" mass="22324">MMGATFDRRERSPRATDIPYPSPGFAWPNVQPDKVHPAIVMNVHFREFFTTGYANASAGETHRWLFYFAATLIHETAHALYFFEHRVSESVHILRPEDRGSVWHRGKEARFLKAYLTAREEGYRRVIELVTADWIGRWFTDEAWERWEQTGERWKMGKHVVIILDELENETKAYLVEADSDATDRGSAPHT</sequence>
<gene>
    <name evidence="1" type="ORF">BU16DRAFT_566076</name>
</gene>
<keyword evidence="2" id="KW-1185">Reference proteome</keyword>
<dbReference type="OrthoDB" id="10254945at2759"/>
<dbReference type="Proteomes" id="UP000799750">
    <property type="component" value="Unassembled WGS sequence"/>
</dbReference>
<proteinExistence type="predicted"/>
<organism evidence="1 2">
    <name type="scientific">Lophium mytilinum</name>
    <dbReference type="NCBI Taxonomy" id="390894"/>
    <lineage>
        <taxon>Eukaryota</taxon>
        <taxon>Fungi</taxon>
        <taxon>Dikarya</taxon>
        <taxon>Ascomycota</taxon>
        <taxon>Pezizomycotina</taxon>
        <taxon>Dothideomycetes</taxon>
        <taxon>Pleosporomycetidae</taxon>
        <taxon>Mytilinidiales</taxon>
        <taxon>Mytilinidiaceae</taxon>
        <taxon>Lophium</taxon>
    </lineage>
</organism>
<evidence type="ECO:0000313" key="2">
    <source>
        <dbReference type="Proteomes" id="UP000799750"/>
    </source>
</evidence>
<accession>A0A6A6QGJ4</accession>
<dbReference type="EMBL" id="MU004196">
    <property type="protein sequence ID" value="KAF2491164.1"/>
    <property type="molecule type" value="Genomic_DNA"/>
</dbReference>
<protein>
    <submittedName>
        <fullName evidence="1">Uncharacterized protein</fullName>
    </submittedName>
</protein>
<reference evidence="1" key="1">
    <citation type="journal article" date="2020" name="Stud. Mycol.">
        <title>101 Dothideomycetes genomes: a test case for predicting lifestyles and emergence of pathogens.</title>
        <authorList>
            <person name="Haridas S."/>
            <person name="Albert R."/>
            <person name="Binder M."/>
            <person name="Bloem J."/>
            <person name="Labutti K."/>
            <person name="Salamov A."/>
            <person name="Andreopoulos B."/>
            <person name="Baker S."/>
            <person name="Barry K."/>
            <person name="Bills G."/>
            <person name="Bluhm B."/>
            <person name="Cannon C."/>
            <person name="Castanera R."/>
            <person name="Culley D."/>
            <person name="Daum C."/>
            <person name="Ezra D."/>
            <person name="Gonzalez J."/>
            <person name="Henrissat B."/>
            <person name="Kuo A."/>
            <person name="Liang C."/>
            <person name="Lipzen A."/>
            <person name="Lutzoni F."/>
            <person name="Magnuson J."/>
            <person name="Mondo S."/>
            <person name="Nolan M."/>
            <person name="Ohm R."/>
            <person name="Pangilinan J."/>
            <person name="Park H.-J."/>
            <person name="Ramirez L."/>
            <person name="Alfaro M."/>
            <person name="Sun H."/>
            <person name="Tritt A."/>
            <person name="Yoshinaga Y."/>
            <person name="Zwiers L.-H."/>
            <person name="Turgeon B."/>
            <person name="Goodwin S."/>
            <person name="Spatafora J."/>
            <person name="Crous P."/>
            <person name="Grigoriev I."/>
        </authorList>
    </citation>
    <scope>NUCLEOTIDE SEQUENCE</scope>
    <source>
        <strain evidence="1">CBS 269.34</strain>
    </source>
</reference>
<name>A0A6A6QGJ4_9PEZI</name>
<evidence type="ECO:0000313" key="1">
    <source>
        <dbReference type="EMBL" id="KAF2491164.1"/>
    </source>
</evidence>